<dbReference type="AlphaFoldDB" id="A0A931FPR4"/>
<feature type="transmembrane region" description="Helical" evidence="1">
    <location>
        <begin position="32"/>
        <end position="55"/>
    </location>
</feature>
<sequence length="90" mass="10243">MLFVDMLFVMAVAISFIPILTGYCAHSRGRSFWLWFALGWLVPLASFFLLFALIARDELNPGRRLLGEARQILREAEEKEKALGKAKKEG</sequence>
<evidence type="ECO:0000256" key="1">
    <source>
        <dbReference type="SAM" id="Phobius"/>
    </source>
</evidence>
<organism evidence="2 3">
    <name type="scientific">Hymenobacter properus</name>
    <dbReference type="NCBI Taxonomy" id="2791026"/>
    <lineage>
        <taxon>Bacteria</taxon>
        <taxon>Pseudomonadati</taxon>
        <taxon>Bacteroidota</taxon>
        <taxon>Cytophagia</taxon>
        <taxon>Cytophagales</taxon>
        <taxon>Hymenobacteraceae</taxon>
        <taxon>Hymenobacter</taxon>
    </lineage>
</organism>
<dbReference type="EMBL" id="JADQDP010000005">
    <property type="protein sequence ID" value="MBF9143879.1"/>
    <property type="molecule type" value="Genomic_DNA"/>
</dbReference>
<keyword evidence="1" id="KW-0472">Membrane</keyword>
<keyword evidence="1" id="KW-1133">Transmembrane helix</keyword>
<reference evidence="2 3" key="1">
    <citation type="submission" date="2020-11" db="EMBL/GenBank/DDBJ databases">
        <authorList>
            <person name="Kim M.K."/>
        </authorList>
    </citation>
    <scope>NUCLEOTIDE SEQUENCE [LARGE SCALE GENOMIC DNA]</scope>
    <source>
        <strain evidence="2 3">BT439</strain>
    </source>
</reference>
<evidence type="ECO:0000313" key="3">
    <source>
        <dbReference type="Proteomes" id="UP000645610"/>
    </source>
</evidence>
<accession>A0A931FPR4</accession>
<keyword evidence="1" id="KW-0812">Transmembrane</keyword>
<dbReference type="RefSeq" id="WP_196288240.1">
    <property type="nucleotide sequence ID" value="NZ_JADQDP010000005.1"/>
</dbReference>
<comment type="caution">
    <text evidence="2">The sequence shown here is derived from an EMBL/GenBank/DDBJ whole genome shotgun (WGS) entry which is preliminary data.</text>
</comment>
<proteinExistence type="predicted"/>
<dbReference type="Proteomes" id="UP000645610">
    <property type="component" value="Unassembled WGS sequence"/>
</dbReference>
<evidence type="ECO:0000313" key="2">
    <source>
        <dbReference type="EMBL" id="MBF9143879.1"/>
    </source>
</evidence>
<gene>
    <name evidence="2" type="ORF">I2I01_19690</name>
</gene>
<name>A0A931FPR4_9BACT</name>
<protein>
    <submittedName>
        <fullName evidence="2">Uncharacterized protein</fullName>
    </submittedName>
</protein>
<keyword evidence="3" id="KW-1185">Reference proteome</keyword>
<feature type="transmembrane region" description="Helical" evidence="1">
    <location>
        <begin position="6"/>
        <end position="25"/>
    </location>
</feature>